<gene>
    <name evidence="1" type="ORF">NRB20_06690</name>
</gene>
<dbReference type="Proteomes" id="UP000438448">
    <property type="component" value="Unassembled WGS sequence"/>
</dbReference>
<comment type="caution">
    <text evidence="1">The sequence shown here is derived from an EMBL/GenBank/DDBJ whole genome shotgun (WGS) entry which is preliminary data.</text>
</comment>
<accession>A0A7K0CVU8</accession>
<dbReference type="AlphaFoldDB" id="A0A7K0CVU8"/>
<name>A0A7K0CVU8_9NOCA</name>
<dbReference type="EMBL" id="WEGK01000001">
    <property type="protein sequence ID" value="MQY17605.1"/>
    <property type="molecule type" value="Genomic_DNA"/>
</dbReference>
<evidence type="ECO:0000313" key="1">
    <source>
        <dbReference type="EMBL" id="MQY17605.1"/>
    </source>
</evidence>
<proteinExistence type="predicted"/>
<keyword evidence="2" id="KW-1185">Reference proteome</keyword>
<sequence>MEGGGQFGEVEGVVQVGAEAFFEAANSVADGVLVAVEYAARFGGGALGVEPGLGGVEVDDAVVVGEFEDRA</sequence>
<evidence type="ECO:0000313" key="2">
    <source>
        <dbReference type="Proteomes" id="UP000438448"/>
    </source>
</evidence>
<protein>
    <submittedName>
        <fullName evidence="1">Uncharacterized protein</fullName>
    </submittedName>
</protein>
<reference evidence="1 2" key="1">
    <citation type="submission" date="2019-10" db="EMBL/GenBank/DDBJ databases">
        <title>Nocardia macrotermitis sp. nov. and Nocardia aurantia sp. nov., isolated from the gut of fungus growing-termite Macrotermes natalensis.</title>
        <authorList>
            <person name="Benndorf R."/>
            <person name="Schwitalla J."/>
            <person name="Martin K."/>
            <person name="De Beer W."/>
            <person name="Kaster A.-K."/>
            <person name="Vollmers J."/>
            <person name="Poulsen M."/>
            <person name="Beemelmanns C."/>
        </authorList>
    </citation>
    <scope>NUCLEOTIDE SEQUENCE [LARGE SCALE GENOMIC DNA]</scope>
    <source>
        <strain evidence="1 2">RB20</strain>
    </source>
</reference>
<organism evidence="1 2">
    <name type="scientific">Nocardia macrotermitis</name>
    <dbReference type="NCBI Taxonomy" id="2585198"/>
    <lineage>
        <taxon>Bacteria</taxon>
        <taxon>Bacillati</taxon>
        <taxon>Actinomycetota</taxon>
        <taxon>Actinomycetes</taxon>
        <taxon>Mycobacteriales</taxon>
        <taxon>Nocardiaceae</taxon>
        <taxon>Nocardia</taxon>
    </lineage>
</organism>